<reference evidence="2 3" key="1">
    <citation type="journal article" date="2013" name="Curr. Biol.">
        <title>The Genome of the Foraminiferan Reticulomyxa filosa.</title>
        <authorList>
            <person name="Glockner G."/>
            <person name="Hulsmann N."/>
            <person name="Schleicher M."/>
            <person name="Noegel A.A."/>
            <person name="Eichinger L."/>
            <person name="Gallinger C."/>
            <person name="Pawlowski J."/>
            <person name="Sierra R."/>
            <person name="Euteneuer U."/>
            <person name="Pillet L."/>
            <person name="Moustafa A."/>
            <person name="Platzer M."/>
            <person name="Groth M."/>
            <person name="Szafranski K."/>
            <person name="Schliwa M."/>
        </authorList>
    </citation>
    <scope>NUCLEOTIDE SEQUENCE [LARGE SCALE GENOMIC DNA]</scope>
</reference>
<evidence type="ECO:0000313" key="3">
    <source>
        <dbReference type="Proteomes" id="UP000023152"/>
    </source>
</evidence>
<feature type="transmembrane region" description="Helical" evidence="1">
    <location>
        <begin position="67"/>
        <end position="87"/>
    </location>
</feature>
<evidence type="ECO:0000313" key="2">
    <source>
        <dbReference type="EMBL" id="ETO33416.1"/>
    </source>
</evidence>
<name>X6P5G5_RETFI</name>
<organism evidence="2 3">
    <name type="scientific">Reticulomyxa filosa</name>
    <dbReference type="NCBI Taxonomy" id="46433"/>
    <lineage>
        <taxon>Eukaryota</taxon>
        <taxon>Sar</taxon>
        <taxon>Rhizaria</taxon>
        <taxon>Retaria</taxon>
        <taxon>Foraminifera</taxon>
        <taxon>Monothalamids</taxon>
        <taxon>Reticulomyxidae</taxon>
        <taxon>Reticulomyxa</taxon>
    </lineage>
</organism>
<proteinExistence type="predicted"/>
<keyword evidence="1" id="KW-0812">Transmembrane</keyword>
<accession>X6P5G5</accession>
<dbReference type="EMBL" id="ASPP01003407">
    <property type="protein sequence ID" value="ETO33416.1"/>
    <property type="molecule type" value="Genomic_DNA"/>
</dbReference>
<evidence type="ECO:0008006" key="4">
    <source>
        <dbReference type="Google" id="ProtNLM"/>
    </source>
</evidence>
<keyword evidence="1" id="KW-1133">Transmembrane helix</keyword>
<dbReference type="AlphaFoldDB" id="X6P5G5"/>
<dbReference type="Proteomes" id="UP000023152">
    <property type="component" value="Unassembled WGS sequence"/>
</dbReference>
<evidence type="ECO:0000256" key="1">
    <source>
        <dbReference type="SAM" id="Phobius"/>
    </source>
</evidence>
<keyword evidence="3" id="KW-1185">Reference proteome</keyword>
<gene>
    <name evidence="2" type="ORF">RFI_03691</name>
</gene>
<comment type="caution">
    <text evidence="2">The sequence shown here is derived from an EMBL/GenBank/DDBJ whole genome shotgun (WGS) entry which is preliminary data.</text>
</comment>
<sequence>MDPDGGNITDYFELFKNYQVLDEMDKDLMKKLLCGHTICSHCFRPYKYDEAEKYTDRLFRWQVLLEILSYYVFVVCIWVPLIFLLTVPAAGSKIWMWINLISKPQIKSTESLAGSKVEMEDVDLEYKTQVHYVIQKNNASFQDDKDQDKEDVISKRTLYNSSSKIDQPVATVPFDRSFGGIKFTTDLSKKSDVVDLQKNMVCITNLQIFISFFSKLQIFITYINHVLFKFNEISGIYDKCVANTAEFPSVKNTEY</sequence>
<protein>
    <recommendedName>
        <fullName evidence="4">Transmembrane protein</fullName>
    </recommendedName>
</protein>
<keyword evidence="1" id="KW-0472">Membrane</keyword>